<dbReference type="InterPro" id="IPR011659">
    <property type="entry name" value="WD40"/>
</dbReference>
<dbReference type="GeneID" id="41330381"/>
<gene>
    <name evidence="1" type="ORF">DSAG12_02393</name>
</gene>
<reference evidence="1 2" key="2">
    <citation type="journal article" date="2024" name="Int. J. Syst. Evol. Microbiol.">
        <title>Promethearchaeum syntrophicum gen. nov., sp. nov., an anaerobic, obligately syntrophic archaeon, the first isolate of the lineage 'Asgard' archaea, and proposal of the new archaeal phylum Promethearchaeota phyl. nov. and kingdom Promethearchaeati regn. nov.</title>
        <authorList>
            <person name="Imachi H."/>
            <person name="Nobu M.K."/>
            <person name="Kato S."/>
            <person name="Takaki Y."/>
            <person name="Miyazaki M."/>
            <person name="Miyata M."/>
            <person name="Ogawara M."/>
            <person name="Saito Y."/>
            <person name="Sakai S."/>
            <person name="Tahara Y.O."/>
            <person name="Takano Y."/>
            <person name="Tasumi E."/>
            <person name="Uematsu K."/>
            <person name="Yoshimura T."/>
            <person name="Itoh T."/>
            <person name="Ohkuma M."/>
            <person name="Takai K."/>
        </authorList>
    </citation>
    <scope>NUCLEOTIDE SEQUENCE [LARGE SCALE GENOMIC DNA]</scope>
    <source>
        <strain evidence="1 2">MK-D1</strain>
    </source>
</reference>
<dbReference type="SUPFAM" id="SSF82171">
    <property type="entry name" value="DPP6 N-terminal domain-like"/>
    <property type="match status" value="1"/>
</dbReference>
<sequence length="281" mass="32410">MNENTKYYGQSFPTDIPQEFIPEIISTNQHEHSYPTISLDGKECFWSMVTLPLGETPQKIYTSSFKDGKWTNPYLASFSSSYVDGGPVFSFDNQQLYFYSRRPLDTSSNVEQLRIWVVDRKENGWGEPHLAFGKDHADRLQSSFSCTKTGTFYYSGILEGVKNNMGIYRIQQKDGIFGISEILPPQINSSYHDWIPFIAPDESYLIFSSDRPGSIGFFDLYISFHIENDQWSEPLNLGPKINTEGSERFPGLTPDRKAFFFVRDSEIYWVDSCFIEKLKKT</sequence>
<organism evidence="1 2">
    <name type="scientific">Promethearchaeum syntrophicum</name>
    <dbReference type="NCBI Taxonomy" id="2594042"/>
    <lineage>
        <taxon>Archaea</taxon>
        <taxon>Promethearchaeati</taxon>
        <taxon>Promethearchaeota</taxon>
        <taxon>Promethearchaeia</taxon>
        <taxon>Promethearchaeales</taxon>
        <taxon>Promethearchaeaceae</taxon>
        <taxon>Promethearchaeum</taxon>
    </lineage>
</organism>
<keyword evidence="2" id="KW-1185">Reference proteome</keyword>
<name>A0A5B9DCS7_9ARCH</name>
<dbReference type="EMBL" id="CP042905">
    <property type="protein sequence ID" value="QEE16563.1"/>
    <property type="molecule type" value="Genomic_DNA"/>
</dbReference>
<evidence type="ECO:0000313" key="1">
    <source>
        <dbReference type="EMBL" id="QEE16563.1"/>
    </source>
</evidence>
<dbReference type="AlphaFoldDB" id="A0A5B9DCS7"/>
<reference evidence="1 2" key="1">
    <citation type="journal article" date="2020" name="Nature">
        <title>Isolation of an archaeon at the prokaryote-eukaryote interface.</title>
        <authorList>
            <person name="Imachi H."/>
            <person name="Nobu M.K."/>
            <person name="Nakahara N."/>
            <person name="Morono Y."/>
            <person name="Ogawara M."/>
            <person name="Takaki Y."/>
            <person name="Takano Y."/>
            <person name="Uematsu K."/>
            <person name="Ikuta T."/>
            <person name="Ito M."/>
            <person name="Matsui Y."/>
            <person name="Miyazaki M."/>
            <person name="Murata K."/>
            <person name="Saito Y."/>
            <person name="Sakai S."/>
            <person name="Song C."/>
            <person name="Tasumi E."/>
            <person name="Yamanaka Y."/>
            <person name="Yamaguchi T."/>
            <person name="Kamagata Y."/>
            <person name="Tamaki H."/>
            <person name="Takai K."/>
        </authorList>
    </citation>
    <scope>NUCLEOTIDE SEQUENCE [LARGE SCALE GENOMIC DNA]</scope>
    <source>
        <strain evidence="1 2">MK-D1</strain>
    </source>
</reference>
<protein>
    <submittedName>
        <fullName evidence="1">PD40 domain-containing protein</fullName>
    </submittedName>
</protein>
<evidence type="ECO:0000313" key="2">
    <source>
        <dbReference type="Proteomes" id="UP000321408"/>
    </source>
</evidence>
<accession>A0A5B9DCS7</accession>
<dbReference type="Proteomes" id="UP000321408">
    <property type="component" value="Chromosome"/>
</dbReference>
<dbReference type="RefSeq" id="WP_147663437.1">
    <property type="nucleotide sequence ID" value="NZ_CP042905.2"/>
</dbReference>
<proteinExistence type="predicted"/>
<dbReference type="KEGG" id="psyt:DSAG12_02393"/>
<dbReference type="Pfam" id="PF07676">
    <property type="entry name" value="PD40"/>
    <property type="match status" value="3"/>
</dbReference>